<dbReference type="Proteomes" id="UP001069802">
    <property type="component" value="Unassembled WGS sequence"/>
</dbReference>
<keyword evidence="2" id="KW-1185">Reference proteome</keyword>
<name>A0ABT4LEB0_9PROT</name>
<evidence type="ECO:0000313" key="2">
    <source>
        <dbReference type="Proteomes" id="UP001069802"/>
    </source>
</evidence>
<proteinExistence type="predicted"/>
<dbReference type="RefSeq" id="WP_269421642.1">
    <property type="nucleotide sequence ID" value="NZ_JAPWGY010000001.1"/>
</dbReference>
<comment type="caution">
    <text evidence="1">The sequence shown here is derived from an EMBL/GenBank/DDBJ whole genome shotgun (WGS) entry which is preliminary data.</text>
</comment>
<gene>
    <name evidence="1" type="ORF">O4H49_01525</name>
</gene>
<dbReference type="PROSITE" id="PS51257">
    <property type="entry name" value="PROKAR_LIPOPROTEIN"/>
    <property type="match status" value="1"/>
</dbReference>
<evidence type="ECO:0000313" key="1">
    <source>
        <dbReference type="EMBL" id="MCZ4279437.1"/>
    </source>
</evidence>
<accession>A0ABT4LEB0</accession>
<evidence type="ECO:0008006" key="3">
    <source>
        <dbReference type="Google" id="ProtNLM"/>
    </source>
</evidence>
<reference evidence="1" key="1">
    <citation type="submission" date="2022-12" db="EMBL/GenBank/DDBJ databases">
        <title>Bacterial isolates from different developmental stages of Nematostella vectensis.</title>
        <authorList>
            <person name="Fraune S."/>
        </authorList>
    </citation>
    <scope>NUCLEOTIDE SEQUENCE</scope>
    <source>
        <strain evidence="1">G21630-S1</strain>
    </source>
</reference>
<sequence>MFKQPCNALGSSQSCSASYIRPSVQHKSSTTGLAYLFKQISLMIDIRQERRSLDELTREQLSDIGIDDEQARKESRRAYWDIPAPRQPWN</sequence>
<dbReference type="EMBL" id="JAPWGY010000001">
    <property type="protein sequence ID" value="MCZ4279437.1"/>
    <property type="molecule type" value="Genomic_DNA"/>
</dbReference>
<protein>
    <recommendedName>
        <fullName evidence="3">DUF1127 domain-containing protein</fullName>
    </recommendedName>
</protein>
<organism evidence="1 2">
    <name type="scientific">Kiloniella laminariae</name>
    <dbReference type="NCBI Taxonomy" id="454162"/>
    <lineage>
        <taxon>Bacteria</taxon>
        <taxon>Pseudomonadati</taxon>
        <taxon>Pseudomonadota</taxon>
        <taxon>Alphaproteobacteria</taxon>
        <taxon>Rhodospirillales</taxon>
        <taxon>Kiloniellaceae</taxon>
        <taxon>Kiloniella</taxon>
    </lineage>
</organism>